<dbReference type="OrthoDB" id="551633at2759"/>
<keyword evidence="5" id="KW-0539">Nucleus</keyword>
<keyword evidence="4" id="KW-0175">Coiled coil</keyword>
<comment type="caution">
    <text evidence="7">The sequence shown here is derived from an EMBL/GenBank/DDBJ whole genome shotgun (WGS) entry which is preliminary data.</text>
</comment>
<protein>
    <recommendedName>
        <fullName evidence="3">Nucleolar protein 12</fullName>
    </recommendedName>
</protein>
<keyword evidence="8" id="KW-1185">Reference proteome</keyword>
<gene>
    <name evidence="7" type="ORF">PHET_01136</name>
</gene>
<dbReference type="PANTHER" id="PTHR14577:SF0">
    <property type="entry name" value="NUCLEOLAR PROTEIN 12"/>
    <property type="match status" value="1"/>
</dbReference>
<dbReference type="EMBL" id="LUCH01000355">
    <property type="protein sequence ID" value="KAF5405365.1"/>
    <property type="molecule type" value="Genomic_DNA"/>
</dbReference>
<dbReference type="GO" id="GO:0019843">
    <property type="term" value="F:rRNA binding"/>
    <property type="evidence" value="ECO:0007669"/>
    <property type="project" value="TreeGrafter"/>
</dbReference>
<accession>A0A8J4T601</accession>
<dbReference type="InterPro" id="IPR019186">
    <property type="entry name" value="Nucleolar_protein_12"/>
</dbReference>
<organism evidence="7 8">
    <name type="scientific">Paragonimus heterotremus</name>
    <dbReference type="NCBI Taxonomy" id="100268"/>
    <lineage>
        <taxon>Eukaryota</taxon>
        <taxon>Metazoa</taxon>
        <taxon>Spiralia</taxon>
        <taxon>Lophotrochozoa</taxon>
        <taxon>Platyhelminthes</taxon>
        <taxon>Trematoda</taxon>
        <taxon>Digenea</taxon>
        <taxon>Plagiorchiida</taxon>
        <taxon>Troglotremata</taxon>
        <taxon>Troglotrematidae</taxon>
        <taxon>Paragonimus</taxon>
    </lineage>
</organism>
<evidence type="ECO:0000256" key="2">
    <source>
        <dbReference type="ARBA" id="ARBA00007175"/>
    </source>
</evidence>
<proteinExistence type="inferred from homology"/>
<dbReference type="PANTHER" id="PTHR14577">
    <property type="entry name" value="NUCLEOLAR PROTEIN 12"/>
    <property type="match status" value="1"/>
</dbReference>
<evidence type="ECO:0000256" key="3">
    <source>
        <dbReference type="ARBA" id="ARBA00015520"/>
    </source>
</evidence>
<evidence type="ECO:0000256" key="5">
    <source>
        <dbReference type="ARBA" id="ARBA00023242"/>
    </source>
</evidence>
<dbReference type="Pfam" id="PF09805">
    <property type="entry name" value="Nop25"/>
    <property type="match status" value="1"/>
</dbReference>
<sequence length="156" mass="17915">MKKLKAAKLSLVFDEEKRKEYLTGFRKRKLERRAKARKAAEARLAEEIKAVKMKYRKTARERLAGLSLPMFIDGTLDAVKSREEQVVGDHSVVFEKIDISNSHYFVGANQPGEGVIAADKKPADLPKMSLKAALKMNPTKNRRRFTRKSKRKRSRK</sequence>
<evidence type="ECO:0000313" key="8">
    <source>
        <dbReference type="Proteomes" id="UP000748531"/>
    </source>
</evidence>
<reference evidence="7" key="1">
    <citation type="submission" date="2019-05" db="EMBL/GenBank/DDBJ databases">
        <title>Annotation for the trematode Paragonimus heterotremus.</title>
        <authorList>
            <person name="Choi Y.-J."/>
        </authorList>
    </citation>
    <scope>NUCLEOTIDE SEQUENCE</scope>
    <source>
        <strain evidence="7">LC</strain>
    </source>
</reference>
<comment type="similarity">
    <text evidence="2">Belongs to the RRP17 family.</text>
</comment>
<dbReference type="AlphaFoldDB" id="A0A8J4T601"/>
<dbReference type="Proteomes" id="UP000748531">
    <property type="component" value="Unassembled WGS sequence"/>
</dbReference>
<dbReference type="GO" id="GO:0005730">
    <property type="term" value="C:nucleolus"/>
    <property type="evidence" value="ECO:0007669"/>
    <property type="project" value="UniProtKB-SubCell"/>
</dbReference>
<evidence type="ECO:0000256" key="4">
    <source>
        <dbReference type="ARBA" id="ARBA00023054"/>
    </source>
</evidence>
<feature type="compositionally biased region" description="Basic residues" evidence="6">
    <location>
        <begin position="140"/>
        <end position="156"/>
    </location>
</feature>
<name>A0A8J4T601_9TREM</name>
<feature type="region of interest" description="Disordered" evidence="6">
    <location>
        <begin position="136"/>
        <end position="156"/>
    </location>
</feature>
<comment type="subcellular location">
    <subcellularLocation>
        <location evidence="1">Nucleus</location>
        <location evidence="1">Nucleolus</location>
    </subcellularLocation>
</comment>
<evidence type="ECO:0000256" key="6">
    <source>
        <dbReference type="SAM" id="MobiDB-lite"/>
    </source>
</evidence>
<evidence type="ECO:0000313" key="7">
    <source>
        <dbReference type="EMBL" id="KAF5405365.1"/>
    </source>
</evidence>
<evidence type="ECO:0000256" key="1">
    <source>
        <dbReference type="ARBA" id="ARBA00004604"/>
    </source>
</evidence>